<dbReference type="Pfam" id="PF02949">
    <property type="entry name" value="7tm_6"/>
    <property type="match status" value="1"/>
</dbReference>
<evidence type="ECO:0000256" key="3">
    <source>
        <dbReference type="ARBA" id="ARBA00022692"/>
    </source>
</evidence>
<dbReference type="GO" id="GO:0016020">
    <property type="term" value="C:membrane"/>
    <property type="evidence" value="ECO:0007669"/>
    <property type="project" value="UniProtKB-SubCell"/>
</dbReference>
<dbReference type="GO" id="GO:0004984">
    <property type="term" value="F:olfactory receptor activity"/>
    <property type="evidence" value="ECO:0007669"/>
    <property type="project" value="InterPro"/>
</dbReference>
<keyword evidence="8" id="KW-0807">Transducer</keyword>
<keyword evidence="3 9" id="KW-0812">Transmembrane</keyword>
<keyword evidence="2" id="KW-0716">Sensory transduction</keyword>
<protein>
    <submittedName>
        <fullName evidence="10">Olfactory receptor 21</fullName>
    </submittedName>
</protein>
<proteinExistence type="evidence at transcript level"/>
<evidence type="ECO:0000256" key="2">
    <source>
        <dbReference type="ARBA" id="ARBA00022606"/>
    </source>
</evidence>
<keyword evidence="7 10" id="KW-0675">Receptor</keyword>
<keyword evidence="4" id="KW-0552">Olfaction</keyword>
<comment type="subcellular location">
    <subcellularLocation>
        <location evidence="1">Membrane</location>
        <topology evidence="1">Multi-pass membrane protein</topology>
    </subcellularLocation>
</comment>
<keyword evidence="6 9" id="KW-0472">Membrane</keyword>
<evidence type="ECO:0000256" key="7">
    <source>
        <dbReference type="ARBA" id="ARBA00023170"/>
    </source>
</evidence>
<feature type="transmembrane region" description="Helical" evidence="9">
    <location>
        <begin position="176"/>
        <end position="198"/>
    </location>
</feature>
<evidence type="ECO:0000256" key="1">
    <source>
        <dbReference type="ARBA" id="ARBA00004141"/>
    </source>
</evidence>
<evidence type="ECO:0000256" key="9">
    <source>
        <dbReference type="SAM" id="Phobius"/>
    </source>
</evidence>
<name>A0A1S5VFK9_9HYME</name>
<accession>A0A1S5VFK9</accession>
<dbReference type="InterPro" id="IPR004117">
    <property type="entry name" value="7tm6_olfct_rcpt"/>
</dbReference>
<dbReference type="AlphaFoldDB" id="A0A1S5VFK9"/>
<organism evidence="10">
    <name type="scientific">Meteorus pulchricornis</name>
    <dbReference type="NCBI Taxonomy" id="51522"/>
    <lineage>
        <taxon>Eukaryota</taxon>
        <taxon>Metazoa</taxon>
        <taxon>Ecdysozoa</taxon>
        <taxon>Arthropoda</taxon>
        <taxon>Hexapoda</taxon>
        <taxon>Insecta</taxon>
        <taxon>Pterygota</taxon>
        <taxon>Neoptera</taxon>
        <taxon>Endopterygota</taxon>
        <taxon>Hymenoptera</taxon>
        <taxon>Apocrita</taxon>
        <taxon>Ichneumonoidea</taxon>
        <taxon>Braconidae</taxon>
        <taxon>Meteorinae</taxon>
        <taxon>Meteorus</taxon>
    </lineage>
</organism>
<dbReference type="GO" id="GO:0005549">
    <property type="term" value="F:odorant binding"/>
    <property type="evidence" value="ECO:0007669"/>
    <property type="project" value="InterPro"/>
</dbReference>
<reference evidence="10" key="1">
    <citation type="journal article" date="2017" name="Comp. Biochem. Physiol. Part D Genomics Proteomics">
        <title>Candidate chemosensory genes identified in the endoparasitoid Meteorus pulchricornis (Hymenoptera: Braconidae) by antennal transcriptome analysis.</title>
        <authorList>
            <person name="Sheng S."/>
            <person name="Liao C.W."/>
            <person name="Zheng Y."/>
            <person name="Zhou Y."/>
            <person name="Xu Y."/>
            <person name="Song W.M."/>
            <person name="He P."/>
            <person name="Zhang J."/>
            <person name="Wu F.A."/>
        </authorList>
    </citation>
    <scope>NUCLEOTIDE SEQUENCE</scope>
    <source>
        <strain evidence="10">Zhenjiang</strain>
    </source>
</reference>
<dbReference type="GO" id="GO:0007165">
    <property type="term" value="P:signal transduction"/>
    <property type="evidence" value="ECO:0007669"/>
    <property type="project" value="UniProtKB-KW"/>
</dbReference>
<evidence type="ECO:0000256" key="4">
    <source>
        <dbReference type="ARBA" id="ARBA00022725"/>
    </source>
</evidence>
<dbReference type="EMBL" id="KY445488">
    <property type="protein sequence ID" value="AQN78423.1"/>
    <property type="molecule type" value="mRNA"/>
</dbReference>
<evidence type="ECO:0000256" key="5">
    <source>
        <dbReference type="ARBA" id="ARBA00022989"/>
    </source>
</evidence>
<evidence type="ECO:0000256" key="6">
    <source>
        <dbReference type="ARBA" id="ARBA00023136"/>
    </source>
</evidence>
<evidence type="ECO:0000313" key="10">
    <source>
        <dbReference type="EMBL" id="AQN78423.1"/>
    </source>
</evidence>
<keyword evidence="5 9" id="KW-1133">Transmembrane helix</keyword>
<feature type="transmembrane region" description="Helical" evidence="9">
    <location>
        <begin position="123"/>
        <end position="141"/>
    </location>
</feature>
<evidence type="ECO:0000256" key="8">
    <source>
        <dbReference type="ARBA" id="ARBA00023224"/>
    </source>
</evidence>
<sequence>MMMNIFETSYFRTSKRLSVLFGQWPFLPPIRRNCIRCVVFMFISSILIPKLIKLVEVIHDIDSIIECVPMIGLHICSLTKFFNWIVNSKKMKHLLLRMQTDWNNLQYSQDIEIMHEFYKRGRLFTKTYAIAMFSILGLYLASPSIPKILDIIHPLNESRSRIYLYQTEYFVDQDEYYLMILIHAYMTVPISLGVQVFVDNMFAMYIHHACGLFAALK</sequence>